<dbReference type="PROSITE" id="PS00058">
    <property type="entry name" value="DNA_MISMATCH_REPAIR_1"/>
    <property type="match status" value="1"/>
</dbReference>
<dbReference type="Pfam" id="PF01119">
    <property type="entry name" value="DNA_mis_repair"/>
    <property type="match status" value="1"/>
</dbReference>
<feature type="region of interest" description="Disordered" evidence="6">
    <location>
        <begin position="394"/>
        <end position="420"/>
    </location>
</feature>
<evidence type="ECO:0000256" key="6">
    <source>
        <dbReference type="SAM" id="MobiDB-lite"/>
    </source>
</evidence>
<dbReference type="InterPro" id="IPR042121">
    <property type="entry name" value="MutL_C_regsub"/>
</dbReference>
<evidence type="ECO:0000256" key="5">
    <source>
        <dbReference type="HAMAP-Rule" id="MF_00149"/>
    </source>
</evidence>
<dbReference type="SMART" id="SM00853">
    <property type="entry name" value="MutL_C"/>
    <property type="match status" value="1"/>
</dbReference>
<keyword evidence="10" id="KW-1185">Reference proteome</keyword>
<dbReference type="InterPro" id="IPR020568">
    <property type="entry name" value="Ribosomal_Su5_D2-typ_SF"/>
</dbReference>
<dbReference type="InterPro" id="IPR014790">
    <property type="entry name" value="MutL_C"/>
</dbReference>
<keyword evidence="3 5" id="KW-0227">DNA damage</keyword>
<dbReference type="InterPro" id="IPR020667">
    <property type="entry name" value="DNA_mismatch_repair_MutL"/>
</dbReference>
<dbReference type="SUPFAM" id="SSF54211">
    <property type="entry name" value="Ribosomal protein S5 domain 2-like"/>
    <property type="match status" value="1"/>
</dbReference>
<evidence type="ECO:0000256" key="3">
    <source>
        <dbReference type="ARBA" id="ARBA00022763"/>
    </source>
</evidence>
<protein>
    <recommendedName>
        <fullName evidence="2 5">DNA mismatch repair protein MutL</fullName>
    </recommendedName>
</protein>
<dbReference type="GO" id="GO:0016887">
    <property type="term" value="F:ATP hydrolysis activity"/>
    <property type="evidence" value="ECO:0007669"/>
    <property type="project" value="InterPro"/>
</dbReference>
<dbReference type="Gene3D" id="3.30.1540.20">
    <property type="entry name" value="MutL, C-terminal domain, dimerisation subdomain"/>
    <property type="match status" value="1"/>
</dbReference>
<dbReference type="CDD" id="cd00782">
    <property type="entry name" value="MutL_Trans"/>
    <property type="match status" value="1"/>
</dbReference>
<dbReference type="FunFam" id="3.30.565.10:FF:000003">
    <property type="entry name" value="DNA mismatch repair endonuclease MutL"/>
    <property type="match status" value="1"/>
</dbReference>
<dbReference type="GO" id="GO:0032300">
    <property type="term" value="C:mismatch repair complex"/>
    <property type="evidence" value="ECO:0007669"/>
    <property type="project" value="InterPro"/>
</dbReference>
<sequence>MADRIKLLPDVVANQIAAGEVVNRPSSVVKEMMENAIDAGAHTVTVNARDGGRELIQIVDDGCGMSPMDARMAFDRHATSKIASVEDIYALHTFGFRGEALASIAAVAQVELRTRQEGDEVGTQTSVNGGKFQSQEPVMCPAGSQFYVRNLFYNVPARRRFLEKSTASSKQIKAEFQRVALCNPAVAFELYDNDVPVYRLQPTSLAGRIVDVVGRHIKPNLLEVAADTSIVRVDGFVGRPAAAKKSNAEQYFFVNGRYFSDQYLRKAVLKAYEKLIPDTCFPSYFLFLTIDPERIDVNVHPQKIEVKFDDKEAVWEIIHAAVRNTLGKTGAVPMMDFTAEGRIEIPVARQGAVYDEPAAMVNEHYNPFAEGYVAEGADEQCGDVEEFPGEDFTEFPGPTPRGGRPAAGGDVGASRRGAAPHPAFDPVGEYLLSDREGGYDEVPSSAVAPDDAAVPFAGMADVPSSLGGGAVVAEDDAQRSVLEYVSSEDAAVQQRLIETPAAEFRGVTPVAPGYVVAMLGGVLVVVDLKRAQERLLYEYYLLMLTNGSAVSEQLLFPERLVLSHDEYELLGQYAAEFAAVGFDIERVGDGAIDVKGTPADMPSDTIDELIYQLLQTFAHVSAADLRRQRIAAELARSGARPMGSCTSQEEAERLLERLQEAGDRCFSPAGKPILAEITLDELRAKLR</sequence>
<evidence type="ECO:0000256" key="2">
    <source>
        <dbReference type="ARBA" id="ARBA00021975"/>
    </source>
</evidence>
<dbReference type="RefSeq" id="WP_141413505.1">
    <property type="nucleotide sequence ID" value="NZ_AP019735.1"/>
</dbReference>
<dbReference type="GO" id="GO:0030983">
    <property type="term" value="F:mismatched DNA binding"/>
    <property type="evidence" value="ECO:0007669"/>
    <property type="project" value="InterPro"/>
</dbReference>
<dbReference type="GeneID" id="78343376"/>
<dbReference type="Pfam" id="PF13589">
    <property type="entry name" value="HATPase_c_3"/>
    <property type="match status" value="1"/>
</dbReference>
<name>A0A4Y1WXY9_9BACT</name>
<reference evidence="10" key="1">
    <citation type="submission" date="2019-06" db="EMBL/GenBank/DDBJ databases">
        <title>Alistipes onderdonkii subsp. vulgaris subsp. nov., Alistipes dispar sp. nov. and Alistipes communis sp. nov., isolated from human faeces, and creation of Alistipes onderdonkii subsp. onderdonkii subsp. nov.</title>
        <authorList>
            <person name="Sakamoto M."/>
            <person name="Ikeyama N."/>
            <person name="Ogata Y."/>
            <person name="Suda W."/>
            <person name="Iino T."/>
            <person name="Hattori M."/>
            <person name="Ohkuma M."/>
        </authorList>
    </citation>
    <scope>NUCLEOTIDE SEQUENCE [LARGE SCALE GENOMIC DNA]</scope>
    <source>
        <strain evidence="10">5CBH24</strain>
    </source>
</reference>
<proteinExistence type="inferred from homology"/>
<dbReference type="GO" id="GO:0005524">
    <property type="term" value="F:ATP binding"/>
    <property type="evidence" value="ECO:0007669"/>
    <property type="project" value="InterPro"/>
</dbReference>
<feature type="domain" description="DNA mismatch repair protein S5" evidence="8">
    <location>
        <begin position="209"/>
        <end position="327"/>
    </location>
</feature>
<organism evidence="9 10">
    <name type="scientific">Alistipes communis</name>
    <dbReference type="NCBI Taxonomy" id="2585118"/>
    <lineage>
        <taxon>Bacteria</taxon>
        <taxon>Pseudomonadati</taxon>
        <taxon>Bacteroidota</taxon>
        <taxon>Bacteroidia</taxon>
        <taxon>Bacteroidales</taxon>
        <taxon>Rikenellaceae</taxon>
        <taxon>Alistipes</taxon>
    </lineage>
</organism>
<evidence type="ECO:0000313" key="9">
    <source>
        <dbReference type="EMBL" id="BBL05354.1"/>
    </source>
</evidence>
<evidence type="ECO:0000256" key="1">
    <source>
        <dbReference type="ARBA" id="ARBA00006082"/>
    </source>
</evidence>
<dbReference type="SUPFAM" id="SSF55874">
    <property type="entry name" value="ATPase domain of HSP90 chaperone/DNA topoisomerase II/histidine kinase"/>
    <property type="match status" value="1"/>
</dbReference>
<keyword evidence="4 5" id="KW-0234">DNA repair</keyword>
<dbReference type="InterPro" id="IPR014721">
    <property type="entry name" value="Ribsml_uS5_D2-typ_fold_subgr"/>
</dbReference>
<dbReference type="InterPro" id="IPR038973">
    <property type="entry name" value="MutL/Mlh/Pms-like"/>
</dbReference>
<evidence type="ECO:0000313" key="10">
    <source>
        <dbReference type="Proteomes" id="UP000318946"/>
    </source>
</evidence>
<evidence type="ECO:0000256" key="4">
    <source>
        <dbReference type="ARBA" id="ARBA00023204"/>
    </source>
</evidence>
<dbReference type="NCBIfam" id="TIGR00585">
    <property type="entry name" value="mutl"/>
    <property type="match status" value="1"/>
</dbReference>
<comment type="similarity">
    <text evidence="1 5">Belongs to the DNA mismatch repair MutL/HexB family.</text>
</comment>
<dbReference type="InterPro" id="IPR014762">
    <property type="entry name" value="DNA_mismatch_repair_CS"/>
</dbReference>
<gene>
    <name evidence="5" type="primary">mutL</name>
    <name evidence="9" type="ORF">A5CBH24_26670</name>
</gene>
<dbReference type="AlphaFoldDB" id="A0A4Y1WXY9"/>
<dbReference type="PANTHER" id="PTHR10073:SF12">
    <property type="entry name" value="DNA MISMATCH REPAIR PROTEIN MLH1"/>
    <property type="match status" value="1"/>
</dbReference>
<dbReference type="Gene3D" id="3.30.1370.100">
    <property type="entry name" value="MutL, C-terminal domain, regulatory subdomain"/>
    <property type="match status" value="1"/>
</dbReference>
<evidence type="ECO:0000259" key="7">
    <source>
        <dbReference type="SMART" id="SM00853"/>
    </source>
</evidence>
<dbReference type="InterPro" id="IPR013507">
    <property type="entry name" value="DNA_mismatch_S5_2-like"/>
</dbReference>
<feature type="domain" description="MutL C-terminal dimerisation" evidence="7">
    <location>
        <begin position="504"/>
        <end position="642"/>
    </location>
</feature>
<dbReference type="EMBL" id="AP019735">
    <property type="protein sequence ID" value="BBL05354.1"/>
    <property type="molecule type" value="Genomic_DNA"/>
</dbReference>
<dbReference type="SMART" id="SM01340">
    <property type="entry name" value="DNA_mis_repair"/>
    <property type="match status" value="1"/>
</dbReference>
<dbReference type="InterPro" id="IPR002099">
    <property type="entry name" value="MutL/Mlh/PMS"/>
</dbReference>
<dbReference type="Gene3D" id="3.30.565.10">
    <property type="entry name" value="Histidine kinase-like ATPase, C-terminal domain"/>
    <property type="match status" value="1"/>
</dbReference>
<evidence type="ECO:0000259" key="8">
    <source>
        <dbReference type="SMART" id="SM01340"/>
    </source>
</evidence>
<dbReference type="CDD" id="cd16926">
    <property type="entry name" value="HATPase_MutL-MLH-PMS-like"/>
    <property type="match status" value="1"/>
</dbReference>
<dbReference type="GO" id="GO:0140664">
    <property type="term" value="F:ATP-dependent DNA damage sensor activity"/>
    <property type="evidence" value="ECO:0007669"/>
    <property type="project" value="InterPro"/>
</dbReference>
<dbReference type="KEGG" id="acou:A5CBH24_26670"/>
<dbReference type="SUPFAM" id="SSF118116">
    <property type="entry name" value="DNA mismatch repair protein MutL"/>
    <property type="match status" value="1"/>
</dbReference>
<dbReference type="Gene3D" id="3.30.230.10">
    <property type="match status" value="1"/>
</dbReference>
<dbReference type="InterPro" id="IPR036890">
    <property type="entry name" value="HATPase_C_sf"/>
</dbReference>
<dbReference type="PANTHER" id="PTHR10073">
    <property type="entry name" value="DNA MISMATCH REPAIR PROTEIN MLH, PMS, MUTL"/>
    <property type="match status" value="1"/>
</dbReference>
<dbReference type="Proteomes" id="UP000318946">
    <property type="component" value="Chromosome"/>
</dbReference>
<dbReference type="InterPro" id="IPR042120">
    <property type="entry name" value="MutL_C_dimsub"/>
</dbReference>
<dbReference type="OrthoDB" id="9763467at2"/>
<dbReference type="HAMAP" id="MF_00149">
    <property type="entry name" value="DNA_mis_repair"/>
    <property type="match status" value="1"/>
</dbReference>
<dbReference type="Pfam" id="PF08676">
    <property type="entry name" value="MutL_C"/>
    <property type="match status" value="1"/>
</dbReference>
<comment type="function">
    <text evidence="5">This protein is involved in the repair of mismatches in DNA. It is required for dam-dependent methyl-directed DNA mismatch repair. May act as a 'molecular matchmaker', a protein that promotes the formation of a stable complex between two or more DNA-binding proteins in an ATP-dependent manner without itself being part of a final effector complex.</text>
</comment>
<dbReference type="GO" id="GO:0006298">
    <property type="term" value="P:mismatch repair"/>
    <property type="evidence" value="ECO:0007669"/>
    <property type="project" value="UniProtKB-UniRule"/>
</dbReference>
<accession>A0A4Y1WXY9</accession>
<dbReference type="InterPro" id="IPR037198">
    <property type="entry name" value="MutL_C_sf"/>
</dbReference>